<sequence length="441" mass="48038">MPPGVDLFEEHGEVAALWPQRIYHGRTVVCFDRHLDLKPLAPGGAEALRAAASAGEDPAALVRRLPVRGVPGAFGLDDFWTAAAIAGDLKSLVWVPSWRSHPGWWSTATDAVSLIAVRPTAPYDATPRDAYDATPRDAYVPHDSYDDAVDPAPRARACCLSVTLCGVRLAVVPPDLLAEHRRRHLRGDVVVDIDLDWLVDEHGRLDHEVDDLAELVSLCGGELSAMTWSTRSGFLPAEFRRVGRDVARRLGLRTRESSYLPATPWPEDVLLNVHRGVVPPEFTTDSQEPVAEGVAIALRGLAAAAHDPGAAHEAYERAAAHGYRSSWLAYRTGIAHYLAGDHGSARTRLRRAVEIDPADTLAMHARILAARATARIDGPRPALAELSSLARELPLRAGVWRTVRVLAEAVGEPELTQEAEGALRRIRRLGVPEEPAERADR</sequence>
<dbReference type="Proteomes" id="UP000694501">
    <property type="component" value="Unassembled WGS sequence"/>
</dbReference>
<accession>A0A949JNX0</accession>
<name>A0A949JNX0_9ACTN</name>
<evidence type="ECO:0000313" key="3">
    <source>
        <dbReference type="Proteomes" id="UP000694501"/>
    </source>
</evidence>
<reference evidence="2" key="1">
    <citation type="submission" date="2021-06" db="EMBL/GenBank/DDBJ databases">
        <title>Sequencing of actinobacteria type strains.</title>
        <authorList>
            <person name="Nguyen G.-S."/>
            <person name="Wentzel A."/>
        </authorList>
    </citation>
    <scope>NUCLEOTIDE SEQUENCE</scope>
    <source>
        <strain evidence="2">P38-E01</strain>
    </source>
</reference>
<evidence type="ECO:0000256" key="1">
    <source>
        <dbReference type="PROSITE-ProRule" id="PRU00339"/>
    </source>
</evidence>
<evidence type="ECO:0000313" key="2">
    <source>
        <dbReference type="EMBL" id="MBU7597565.1"/>
    </source>
</evidence>
<keyword evidence="1" id="KW-0802">TPR repeat</keyword>
<evidence type="ECO:0008006" key="4">
    <source>
        <dbReference type="Google" id="ProtNLM"/>
    </source>
</evidence>
<dbReference type="EMBL" id="JAELVF020000001">
    <property type="protein sequence ID" value="MBU7597565.1"/>
    <property type="molecule type" value="Genomic_DNA"/>
</dbReference>
<dbReference type="InterPro" id="IPR019734">
    <property type="entry name" value="TPR_rpt"/>
</dbReference>
<comment type="caution">
    <text evidence="2">The sequence shown here is derived from an EMBL/GenBank/DDBJ whole genome shotgun (WGS) entry which is preliminary data.</text>
</comment>
<keyword evidence="3" id="KW-1185">Reference proteome</keyword>
<dbReference type="AlphaFoldDB" id="A0A949JNX0"/>
<dbReference type="RefSeq" id="WP_216814886.1">
    <property type="nucleotide sequence ID" value="NZ_JAELVF020000001.1"/>
</dbReference>
<gene>
    <name evidence="2" type="ORF">JGS22_008000</name>
</gene>
<protein>
    <recommendedName>
        <fullName evidence="4">Tetratricopeptide repeat protein</fullName>
    </recommendedName>
</protein>
<organism evidence="2 3">
    <name type="scientific">Streptomyces tardus</name>
    <dbReference type="NCBI Taxonomy" id="2780544"/>
    <lineage>
        <taxon>Bacteria</taxon>
        <taxon>Bacillati</taxon>
        <taxon>Actinomycetota</taxon>
        <taxon>Actinomycetes</taxon>
        <taxon>Kitasatosporales</taxon>
        <taxon>Streptomycetaceae</taxon>
        <taxon>Streptomyces</taxon>
    </lineage>
</organism>
<feature type="repeat" description="TPR" evidence="1">
    <location>
        <begin position="326"/>
        <end position="359"/>
    </location>
</feature>
<proteinExistence type="predicted"/>
<dbReference type="PROSITE" id="PS50005">
    <property type="entry name" value="TPR"/>
    <property type="match status" value="1"/>
</dbReference>